<evidence type="ECO:0000256" key="2">
    <source>
        <dbReference type="SAM" id="Phobius"/>
    </source>
</evidence>
<protein>
    <submittedName>
        <fullName evidence="3">Uncharacterized protein</fullName>
    </submittedName>
</protein>
<evidence type="ECO:0000313" key="3">
    <source>
        <dbReference type="EMBL" id="MBG6091291.1"/>
    </source>
</evidence>
<feature type="transmembrane region" description="Helical" evidence="2">
    <location>
        <begin position="122"/>
        <end position="145"/>
    </location>
</feature>
<comment type="caution">
    <text evidence="3">The sequence shown here is derived from an EMBL/GenBank/DDBJ whole genome shotgun (WGS) entry which is preliminary data.</text>
</comment>
<dbReference type="AlphaFoldDB" id="A0A931DPA4"/>
<keyword evidence="4" id="KW-1185">Reference proteome</keyword>
<feature type="transmembrane region" description="Helical" evidence="2">
    <location>
        <begin position="65"/>
        <end position="85"/>
    </location>
</feature>
<accession>A0A931DPA4</accession>
<feature type="transmembrane region" description="Helical" evidence="2">
    <location>
        <begin position="32"/>
        <end position="53"/>
    </location>
</feature>
<feature type="transmembrane region" description="Helical" evidence="2">
    <location>
        <begin position="92"/>
        <end position="110"/>
    </location>
</feature>
<keyword evidence="2" id="KW-0812">Transmembrane</keyword>
<keyword evidence="2" id="KW-1133">Transmembrane helix</keyword>
<feature type="region of interest" description="Disordered" evidence="1">
    <location>
        <begin position="153"/>
        <end position="189"/>
    </location>
</feature>
<sequence>MVTSAPRTRRTPRRTPRRTGGGTGGRTARWTAWGLMAGGAAMVPWTGVLAARLPSTTTVSHWSTAWAGLDALVATGLLTTGVLMARGDVRHGLTAAATGSLLVMDAWFDVTTAAPGAGRRLAVALAVGAELPVAAVCAALALRALAPHAKHVHERPGQADGAGRRPAVADSCPRRLKETDETDGLRPLE</sequence>
<gene>
    <name evidence="3" type="ORF">IW256_005404</name>
</gene>
<name>A0A931DPA4_9ACTN</name>
<keyword evidence="2" id="KW-0472">Membrane</keyword>
<dbReference type="RefSeq" id="WP_197013624.1">
    <property type="nucleotide sequence ID" value="NZ_BAABES010000001.1"/>
</dbReference>
<dbReference type="EMBL" id="JADOUA010000001">
    <property type="protein sequence ID" value="MBG6091291.1"/>
    <property type="molecule type" value="Genomic_DNA"/>
</dbReference>
<organism evidence="3 4">
    <name type="scientific">Actinomadura viridis</name>
    <dbReference type="NCBI Taxonomy" id="58110"/>
    <lineage>
        <taxon>Bacteria</taxon>
        <taxon>Bacillati</taxon>
        <taxon>Actinomycetota</taxon>
        <taxon>Actinomycetes</taxon>
        <taxon>Streptosporangiales</taxon>
        <taxon>Thermomonosporaceae</taxon>
        <taxon>Actinomadura</taxon>
    </lineage>
</organism>
<feature type="compositionally biased region" description="Basic and acidic residues" evidence="1">
    <location>
        <begin position="172"/>
        <end position="189"/>
    </location>
</feature>
<feature type="region of interest" description="Disordered" evidence="1">
    <location>
        <begin position="1"/>
        <end position="27"/>
    </location>
</feature>
<evidence type="ECO:0000313" key="4">
    <source>
        <dbReference type="Proteomes" id="UP000614047"/>
    </source>
</evidence>
<dbReference type="Proteomes" id="UP000614047">
    <property type="component" value="Unassembled WGS sequence"/>
</dbReference>
<feature type="compositionally biased region" description="Basic residues" evidence="1">
    <location>
        <begin position="7"/>
        <end position="17"/>
    </location>
</feature>
<reference evidence="3" key="1">
    <citation type="submission" date="2020-11" db="EMBL/GenBank/DDBJ databases">
        <title>Sequencing the genomes of 1000 actinobacteria strains.</title>
        <authorList>
            <person name="Klenk H.-P."/>
        </authorList>
    </citation>
    <scope>NUCLEOTIDE SEQUENCE</scope>
    <source>
        <strain evidence="3">DSM 43175</strain>
    </source>
</reference>
<proteinExistence type="predicted"/>
<evidence type="ECO:0000256" key="1">
    <source>
        <dbReference type="SAM" id="MobiDB-lite"/>
    </source>
</evidence>